<protein>
    <submittedName>
        <fullName evidence="2">DUF3421 domain containing protein</fullName>
    </submittedName>
</protein>
<evidence type="ECO:0000313" key="2">
    <source>
        <dbReference type="EMBL" id="RZC33548.1"/>
    </source>
</evidence>
<feature type="chain" id="PRO_5019752699" evidence="1">
    <location>
        <begin position="21"/>
        <end position="146"/>
    </location>
</feature>
<dbReference type="PANTHER" id="PTHR31649">
    <property type="entry name" value="AGAP009604-PA"/>
    <property type="match status" value="1"/>
</dbReference>
<keyword evidence="3" id="KW-1185">Reference proteome</keyword>
<organism evidence="2 3">
    <name type="scientific">Asbolus verrucosus</name>
    <name type="common">Desert ironclad beetle</name>
    <dbReference type="NCBI Taxonomy" id="1661398"/>
    <lineage>
        <taxon>Eukaryota</taxon>
        <taxon>Metazoa</taxon>
        <taxon>Ecdysozoa</taxon>
        <taxon>Arthropoda</taxon>
        <taxon>Hexapoda</taxon>
        <taxon>Insecta</taxon>
        <taxon>Pterygota</taxon>
        <taxon>Neoptera</taxon>
        <taxon>Endopterygota</taxon>
        <taxon>Coleoptera</taxon>
        <taxon>Polyphaga</taxon>
        <taxon>Cucujiformia</taxon>
        <taxon>Tenebrionidae</taxon>
        <taxon>Pimeliinae</taxon>
        <taxon>Asbolus</taxon>
    </lineage>
</organism>
<feature type="signal peptide" evidence="1">
    <location>
        <begin position="1"/>
        <end position="20"/>
    </location>
</feature>
<accession>A0A482VMF9</accession>
<dbReference type="EMBL" id="QDEB01087885">
    <property type="protein sequence ID" value="RZC33548.1"/>
    <property type="molecule type" value="Genomic_DNA"/>
</dbReference>
<evidence type="ECO:0000256" key="1">
    <source>
        <dbReference type="SAM" id="SignalP"/>
    </source>
</evidence>
<reference evidence="2 3" key="1">
    <citation type="submission" date="2017-03" db="EMBL/GenBank/DDBJ databases">
        <title>Genome of the blue death feigning beetle - Asbolus verrucosus.</title>
        <authorList>
            <person name="Rider S.D."/>
        </authorList>
    </citation>
    <scope>NUCLEOTIDE SEQUENCE [LARGE SCALE GENOMIC DNA]</scope>
    <source>
        <strain evidence="2">Butters</strain>
        <tissue evidence="2">Head and leg muscle</tissue>
    </source>
</reference>
<name>A0A482VMF9_ASBVE</name>
<evidence type="ECO:0000313" key="3">
    <source>
        <dbReference type="Proteomes" id="UP000292052"/>
    </source>
</evidence>
<gene>
    <name evidence="2" type="ORF">BDFB_006117</name>
</gene>
<dbReference type="PANTHER" id="PTHR31649:SF10">
    <property type="entry name" value="IP19903P-RELATED"/>
    <property type="match status" value="1"/>
</dbReference>
<dbReference type="Proteomes" id="UP000292052">
    <property type="component" value="Unassembled WGS sequence"/>
</dbReference>
<comment type="caution">
    <text evidence="2">The sequence shown here is derived from an EMBL/GenBank/DDBJ whole genome shotgun (WGS) entry which is preliminary data.</text>
</comment>
<dbReference type="OrthoDB" id="6784110at2759"/>
<dbReference type="AlphaFoldDB" id="A0A482VMF9"/>
<sequence>MAKLLILFTLLILYIVIVESEDVDYYWRDYEGEIPEDAISAGRDANDKDVYIGQILCSKHKDNFSWLRTSAKTLQRDIIGKHAVAGGYNGKVEGIYSIGRVMYDKSTQVGPISSFYPGNADFYFVYKNKHFLFIKTYEVLIYSKEH</sequence>
<keyword evidence="1" id="KW-0732">Signal</keyword>
<proteinExistence type="predicted"/>